<dbReference type="Gene3D" id="1.25.40.20">
    <property type="entry name" value="Ankyrin repeat-containing domain"/>
    <property type="match status" value="1"/>
</dbReference>
<dbReference type="PROSITE" id="PS50088">
    <property type="entry name" value="ANK_REPEAT"/>
    <property type="match status" value="3"/>
</dbReference>
<evidence type="ECO:0000313" key="5">
    <source>
        <dbReference type="Proteomes" id="UP000035199"/>
    </source>
</evidence>
<dbReference type="STRING" id="571915.CMUST_09920"/>
<name>A0A0G3H0L3_9CORY</name>
<dbReference type="RefSeq" id="WP_047262352.1">
    <property type="nucleotide sequence ID" value="NZ_CP011542.1"/>
</dbReference>
<organism evidence="4 5">
    <name type="scientific">Corynebacterium mustelae</name>
    <dbReference type="NCBI Taxonomy" id="571915"/>
    <lineage>
        <taxon>Bacteria</taxon>
        <taxon>Bacillati</taxon>
        <taxon>Actinomycetota</taxon>
        <taxon>Actinomycetes</taxon>
        <taxon>Mycobacteriales</taxon>
        <taxon>Corynebacteriaceae</taxon>
        <taxon>Corynebacterium</taxon>
    </lineage>
</organism>
<evidence type="ECO:0000256" key="1">
    <source>
        <dbReference type="ARBA" id="ARBA00022737"/>
    </source>
</evidence>
<protein>
    <submittedName>
        <fullName evidence="4">Ankyrin repeat-containing protein</fullName>
    </submittedName>
</protein>
<reference evidence="5" key="2">
    <citation type="submission" date="2015-05" db="EMBL/GenBank/DDBJ databases">
        <title>Complete genome sequence of Corynebacterium mustelae DSM 45274, isolated from various tissues of a male ferret with lethal sepsis.</title>
        <authorList>
            <person name="Ruckert C."/>
            <person name="Albersmeier A."/>
            <person name="Winkler A."/>
            <person name="Tauch A."/>
        </authorList>
    </citation>
    <scope>NUCLEOTIDE SEQUENCE [LARGE SCALE GENOMIC DNA]</scope>
    <source>
        <strain evidence="5">DSM 45274</strain>
    </source>
</reference>
<feature type="repeat" description="ANK" evidence="3">
    <location>
        <begin position="34"/>
        <end position="66"/>
    </location>
</feature>
<accession>A0A0G3H0L3</accession>
<dbReference type="Pfam" id="PF12796">
    <property type="entry name" value="Ank_2"/>
    <property type="match status" value="2"/>
</dbReference>
<dbReference type="InterPro" id="IPR036770">
    <property type="entry name" value="Ankyrin_rpt-contain_sf"/>
</dbReference>
<keyword evidence="2 3" id="KW-0040">ANK repeat</keyword>
<dbReference type="InterPro" id="IPR002110">
    <property type="entry name" value="Ankyrin_rpt"/>
</dbReference>
<evidence type="ECO:0000256" key="3">
    <source>
        <dbReference type="PROSITE-ProRule" id="PRU00023"/>
    </source>
</evidence>
<dbReference type="PANTHER" id="PTHR24201:SF16">
    <property type="entry name" value="ANKYRIN-1-LIKE-RELATED"/>
    <property type="match status" value="1"/>
</dbReference>
<dbReference type="PANTHER" id="PTHR24201">
    <property type="entry name" value="ANK_REP_REGION DOMAIN-CONTAINING PROTEIN"/>
    <property type="match status" value="1"/>
</dbReference>
<sequence length="329" mass="36520">MTHYLFKAAGTGDCEKIRQRLAVGDAVDYRHKGTGRTCLVEAVIGGHKDAVELLLDEGADVDASCTALGWTGVMWAVEQGNLDVLQLLIARGADVNRVSEDELFGRSAAMLAAAQGKEQALKMLVAAGADLSYCDRRGHNAMQEAIEKGQDQCVAYLRQVGAPEPQEVPVEQPLPWPELSWDPAVLEPGFQLPEGVSPQQVVWSYIQSRYHWEVEANKRIDSDEEMSALDSELDRGVGIAKIHLTDKKRVYGGDSVGWPPEFSPSFTLMGVEQVKPSRVEVHVEDRTPDSVWGRYEWIFVCLKKGGQWRIDSAKKRLYGTVKYRTGYLT</sequence>
<proteinExistence type="predicted"/>
<dbReference type="AlphaFoldDB" id="A0A0G3H0L3"/>
<dbReference type="EMBL" id="CP011542">
    <property type="protein sequence ID" value="AKK06300.1"/>
    <property type="molecule type" value="Genomic_DNA"/>
</dbReference>
<dbReference type="PROSITE" id="PS50297">
    <property type="entry name" value="ANK_REP_REGION"/>
    <property type="match status" value="3"/>
</dbReference>
<gene>
    <name evidence="4" type="ORF">CMUST_09920</name>
</gene>
<keyword evidence="5" id="KW-1185">Reference proteome</keyword>
<dbReference type="Proteomes" id="UP000035199">
    <property type="component" value="Chromosome"/>
</dbReference>
<feature type="repeat" description="ANK" evidence="3">
    <location>
        <begin position="104"/>
        <end position="136"/>
    </location>
</feature>
<dbReference type="PATRIC" id="fig|571915.4.peg.2105"/>
<feature type="repeat" description="ANK" evidence="3">
    <location>
        <begin position="68"/>
        <end position="100"/>
    </location>
</feature>
<dbReference type="SUPFAM" id="SSF48403">
    <property type="entry name" value="Ankyrin repeat"/>
    <property type="match status" value="1"/>
</dbReference>
<evidence type="ECO:0000313" key="4">
    <source>
        <dbReference type="EMBL" id="AKK06300.1"/>
    </source>
</evidence>
<dbReference type="SMART" id="SM00248">
    <property type="entry name" value="ANK"/>
    <property type="match status" value="4"/>
</dbReference>
<dbReference type="KEGG" id="cmv:CMUST_09920"/>
<reference evidence="4 5" key="1">
    <citation type="journal article" date="2015" name="Genome Announc.">
        <title>Complete Genome Sequence of the Type Strain Corynebacterium mustelae DSM 45274, Isolated from Various Tissues of a Male Ferret with Lethal Sepsis.</title>
        <authorList>
            <person name="Ruckert C."/>
            <person name="Eimer J."/>
            <person name="Winkler A."/>
            <person name="Tauch A."/>
        </authorList>
    </citation>
    <scope>NUCLEOTIDE SEQUENCE [LARGE SCALE GENOMIC DNA]</scope>
    <source>
        <strain evidence="4 5">DSM 45274</strain>
    </source>
</reference>
<dbReference type="OrthoDB" id="306540at2"/>
<keyword evidence="1" id="KW-0677">Repeat</keyword>
<dbReference type="InterPro" id="IPR050776">
    <property type="entry name" value="Ank_Repeat/CDKN_Inhibitor"/>
</dbReference>
<evidence type="ECO:0000256" key="2">
    <source>
        <dbReference type="ARBA" id="ARBA00023043"/>
    </source>
</evidence>